<dbReference type="GO" id="GO:1990913">
    <property type="term" value="C:sperm head plasma membrane"/>
    <property type="evidence" value="ECO:0007669"/>
    <property type="project" value="TreeGrafter"/>
</dbReference>
<dbReference type="GO" id="GO:0046872">
    <property type="term" value="F:metal ion binding"/>
    <property type="evidence" value="ECO:0007669"/>
    <property type="project" value="UniProtKB-KW"/>
</dbReference>
<dbReference type="GO" id="GO:0006508">
    <property type="term" value="P:proteolysis"/>
    <property type="evidence" value="ECO:0007669"/>
    <property type="project" value="InterPro"/>
</dbReference>
<dbReference type="FunCoup" id="A0A1S3FRN7">
    <property type="interactions" value="11"/>
</dbReference>
<evidence type="ECO:0000256" key="1">
    <source>
        <dbReference type="ARBA" id="ARBA00004167"/>
    </source>
</evidence>
<dbReference type="PANTHER" id="PTHR11905:SF34">
    <property type="entry name" value="DISINTEGRIN AND METALLOPROTEINASE DOMAIN-CONTAINING PROTEIN 29"/>
    <property type="match status" value="1"/>
</dbReference>
<accession>A0A1S3FRN7</accession>
<reference evidence="14" key="1">
    <citation type="submission" date="2025-08" db="UniProtKB">
        <authorList>
            <consortium name="RefSeq"/>
        </authorList>
    </citation>
    <scope>IDENTIFICATION</scope>
    <source>
        <tissue evidence="14">Kidney</tissue>
    </source>
</reference>
<dbReference type="AlphaFoldDB" id="A0A1S3FRN7"/>
<dbReference type="InterPro" id="IPR002870">
    <property type="entry name" value="Peptidase_M12B_N"/>
</dbReference>
<dbReference type="Pfam" id="PF01562">
    <property type="entry name" value="Pep_M12B_propep"/>
    <property type="match status" value="1"/>
</dbReference>
<organism evidence="13 14">
    <name type="scientific">Dipodomys ordii</name>
    <name type="common">Ord's kangaroo rat</name>
    <dbReference type="NCBI Taxonomy" id="10020"/>
    <lineage>
        <taxon>Eukaryota</taxon>
        <taxon>Metazoa</taxon>
        <taxon>Chordata</taxon>
        <taxon>Craniata</taxon>
        <taxon>Vertebrata</taxon>
        <taxon>Euteleostomi</taxon>
        <taxon>Mammalia</taxon>
        <taxon>Eutheria</taxon>
        <taxon>Euarchontoglires</taxon>
        <taxon>Glires</taxon>
        <taxon>Rodentia</taxon>
        <taxon>Castorimorpha</taxon>
        <taxon>Heteromyidae</taxon>
        <taxon>Dipodomyinae</taxon>
        <taxon>Dipodomys</taxon>
    </lineage>
</organism>
<dbReference type="Gene3D" id="3.40.390.10">
    <property type="entry name" value="Collagenase (Catalytic Domain)"/>
    <property type="match status" value="1"/>
</dbReference>
<dbReference type="InParanoid" id="A0A1S3FRN7"/>
<dbReference type="InterPro" id="IPR018358">
    <property type="entry name" value="Disintegrin_CS"/>
</dbReference>
<evidence type="ECO:0000256" key="2">
    <source>
        <dbReference type="ARBA" id="ARBA00022692"/>
    </source>
</evidence>
<evidence type="ECO:0000256" key="3">
    <source>
        <dbReference type="ARBA" id="ARBA00022989"/>
    </source>
</evidence>
<dbReference type="KEGG" id="dord:105991176"/>
<keyword evidence="7" id="KW-0479">Metal-binding</keyword>
<dbReference type="GO" id="GO:0008584">
    <property type="term" value="P:male gonad development"/>
    <property type="evidence" value="ECO:0007669"/>
    <property type="project" value="TreeGrafter"/>
</dbReference>
<evidence type="ECO:0000259" key="11">
    <source>
        <dbReference type="PROSITE" id="PS50214"/>
    </source>
</evidence>
<dbReference type="InterPro" id="IPR036436">
    <property type="entry name" value="Disintegrin_dom_sf"/>
</dbReference>
<dbReference type="InterPro" id="IPR024079">
    <property type="entry name" value="MetalloPept_cat_dom_sf"/>
</dbReference>
<feature type="domain" description="Disintegrin" evidence="11">
    <location>
        <begin position="398"/>
        <end position="485"/>
    </location>
</feature>
<keyword evidence="4 9" id="KW-0472">Membrane</keyword>
<evidence type="ECO:0000256" key="7">
    <source>
        <dbReference type="PROSITE-ProRule" id="PRU00276"/>
    </source>
</evidence>
<dbReference type="InterPro" id="IPR034027">
    <property type="entry name" value="Reprolysin_adamalysin"/>
</dbReference>
<dbReference type="Proteomes" id="UP000081671">
    <property type="component" value="Unplaced"/>
</dbReference>
<evidence type="ECO:0000256" key="10">
    <source>
        <dbReference type="SAM" id="SignalP"/>
    </source>
</evidence>
<keyword evidence="5 7" id="KW-1015">Disulfide bond</keyword>
<keyword evidence="2 9" id="KW-0812">Transmembrane</keyword>
<dbReference type="SUPFAM" id="SSF57552">
    <property type="entry name" value="Blood coagulation inhibitor (disintegrin)"/>
    <property type="match status" value="1"/>
</dbReference>
<feature type="domain" description="Peptidase M12B" evidence="12">
    <location>
        <begin position="199"/>
        <end position="379"/>
    </location>
</feature>
<evidence type="ECO:0000313" key="14">
    <source>
        <dbReference type="RefSeq" id="XP_012879221.1"/>
    </source>
</evidence>
<dbReference type="FunFam" id="3.40.390.10:FF:000002">
    <property type="entry name" value="Disintegrin and metalloproteinase domain-containing protein 22"/>
    <property type="match status" value="1"/>
</dbReference>
<feature type="transmembrane region" description="Helical" evidence="9">
    <location>
        <begin position="678"/>
        <end position="701"/>
    </location>
</feature>
<dbReference type="InterPro" id="IPR006586">
    <property type="entry name" value="ADAM_Cys-rich"/>
</dbReference>
<dbReference type="PROSITE" id="PS00427">
    <property type="entry name" value="DISINTEGRIN_1"/>
    <property type="match status" value="1"/>
</dbReference>
<comment type="subcellular location">
    <subcellularLocation>
        <location evidence="1">Membrane</location>
        <topology evidence="1">Single-pass membrane protein</topology>
    </subcellularLocation>
</comment>
<evidence type="ECO:0000256" key="6">
    <source>
        <dbReference type="PROSITE-ProRule" id="PRU00068"/>
    </source>
</evidence>
<feature type="compositionally biased region" description="Low complexity" evidence="8">
    <location>
        <begin position="730"/>
        <end position="749"/>
    </location>
</feature>
<dbReference type="SMART" id="SM00608">
    <property type="entry name" value="ACR"/>
    <property type="match status" value="1"/>
</dbReference>
<dbReference type="InterPro" id="IPR001590">
    <property type="entry name" value="Peptidase_M12B"/>
</dbReference>
<dbReference type="Pfam" id="PF08516">
    <property type="entry name" value="ADAM_CR"/>
    <property type="match status" value="1"/>
</dbReference>
<dbReference type="InterPro" id="IPR001762">
    <property type="entry name" value="Disintegrin_dom"/>
</dbReference>
<keyword evidence="13" id="KW-1185">Reference proteome</keyword>
<keyword evidence="3 9" id="KW-1133">Transmembrane helix</keyword>
<evidence type="ECO:0000259" key="12">
    <source>
        <dbReference type="PROSITE" id="PS50215"/>
    </source>
</evidence>
<evidence type="ECO:0000256" key="9">
    <source>
        <dbReference type="SAM" id="Phobius"/>
    </source>
</evidence>
<evidence type="ECO:0000256" key="5">
    <source>
        <dbReference type="ARBA" id="ARBA00023157"/>
    </source>
</evidence>
<dbReference type="SMART" id="SM00050">
    <property type="entry name" value="DISIN"/>
    <property type="match status" value="1"/>
</dbReference>
<dbReference type="CTD" id="11086"/>
<dbReference type="FunFam" id="4.10.70.10:FF:000001">
    <property type="entry name" value="Disintegrin and metalloproteinase domain-containing protein 22"/>
    <property type="match status" value="1"/>
</dbReference>
<dbReference type="CDD" id="cd04269">
    <property type="entry name" value="ZnMc_adamalysin_II_like"/>
    <property type="match status" value="1"/>
</dbReference>
<evidence type="ECO:0000313" key="13">
    <source>
        <dbReference type="Proteomes" id="UP000081671"/>
    </source>
</evidence>
<keyword evidence="14" id="KW-0482">Metalloprotease</keyword>
<feature type="disulfide bond" evidence="6">
    <location>
        <begin position="457"/>
        <end position="477"/>
    </location>
</feature>
<dbReference type="GO" id="GO:0009897">
    <property type="term" value="C:external side of plasma membrane"/>
    <property type="evidence" value="ECO:0007669"/>
    <property type="project" value="TreeGrafter"/>
</dbReference>
<dbReference type="OrthoDB" id="5951731at2759"/>
<dbReference type="PROSITE" id="PS50215">
    <property type="entry name" value="ADAM_MEPRO"/>
    <property type="match status" value="1"/>
</dbReference>
<keyword evidence="7" id="KW-0862">Zinc</keyword>
<proteinExistence type="predicted"/>
<feature type="signal peptide" evidence="10">
    <location>
        <begin position="1"/>
        <end position="22"/>
    </location>
</feature>
<name>A0A1S3FRN7_DIPOR</name>
<keyword evidence="14" id="KW-0378">Hydrolase</keyword>
<dbReference type="PROSITE" id="PS50214">
    <property type="entry name" value="DISINTEGRIN_2"/>
    <property type="match status" value="1"/>
</dbReference>
<dbReference type="Pfam" id="PF01421">
    <property type="entry name" value="Reprolysin"/>
    <property type="match status" value="1"/>
</dbReference>
<feature type="region of interest" description="Disordered" evidence="8">
    <location>
        <begin position="715"/>
        <end position="749"/>
    </location>
</feature>
<evidence type="ECO:0000256" key="8">
    <source>
        <dbReference type="SAM" id="MobiDB-lite"/>
    </source>
</evidence>
<evidence type="ECO:0000256" key="4">
    <source>
        <dbReference type="ARBA" id="ARBA00023136"/>
    </source>
</evidence>
<feature type="binding site" evidence="7">
    <location>
        <position position="337"/>
    </location>
    <ligand>
        <name>Zn(2+)</name>
        <dbReference type="ChEBI" id="CHEBI:29105"/>
        <note>catalytic</note>
    </ligand>
</feature>
<gene>
    <name evidence="14" type="primary">Adam29</name>
</gene>
<feature type="chain" id="PRO_5010280790" evidence="10">
    <location>
        <begin position="23"/>
        <end position="749"/>
    </location>
</feature>
<dbReference type="GO" id="GO:0004222">
    <property type="term" value="F:metalloendopeptidase activity"/>
    <property type="evidence" value="ECO:0007669"/>
    <property type="project" value="InterPro"/>
</dbReference>
<dbReference type="SUPFAM" id="SSF55486">
    <property type="entry name" value="Metalloproteases ('zincins'), catalytic domain"/>
    <property type="match status" value="1"/>
</dbReference>
<dbReference type="RefSeq" id="XP_012879221.1">
    <property type="nucleotide sequence ID" value="XM_013023767.1"/>
</dbReference>
<comment type="caution">
    <text evidence="7">Lacks conserved residue(s) required for the propagation of feature annotation.</text>
</comment>
<feature type="binding site" evidence="7">
    <location>
        <position position="343"/>
    </location>
    <ligand>
        <name>Zn(2+)</name>
        <dbReference type="ChEBI" id="CHEBI:29105"/>
        <note>catalytic</note>
    </ligand>
</feature>
<feature type="binding site" evidence="7">
    <location>
        <position position="333"/>
    </location>
    <ligand>
        <name>Zn(2+)</name>
        <dbReference type="ChEBI" id="CHEBI:29105"/>
        <note>catalytic</note>
    </ligand>
</feature>
<dbReference type="PANTHER" id="PTHR11905">
    <property type="entry name" value="ADAM A DISINTEGRIN AND METALLOPROTEASE DOMAIN"/>
    <property type="match status" value="1"/>
</dbReference>
<dbReference type="Pfam" id="PF00200">
    <property type="entry name" value="Disintegrin"/>
    <property type="match status" value="1"/>
</dbReference>
<dbReference type="GeneID" id="105991176"/>
<dbReference type="Gene3D" id="4.10.70.10">
    <property type="entry name" value="Disintegrin domain"/>
    <property type="match status" value="1"/>
</dbReference>
<protein>
    <submittedName>
        <fullName evidence="14">Disintegrin and metalloproteinase domain-containing protein 29</fullName>
    </submittedName>
</protein>
<keyword evidence="14" id="KW-0645">Protease</keyword>
<sequence>MKILFLLHWFGVALPILGLTQPEPLKYHYPPEVAIPLRLSDTDRRMKIPGWISYSLHIEGQRHIIHMKAKKNLIVKNLPVFTYTDQGTLLEDYPHVQDNCYYYGFVEGDPKSLVAMSDCTGGFQGMLETNNITYEIMPITSSTTFQHWVYKLYSEETANVSKSNMMSDKIPLPIELQESAQSNRNQYLPGYEGWWVHYRTVEYAMVADNSIYIRFEKNKSKLMDELFVVSNIVDTIFAPMGINVLMCGLEIWTERNPFKTYNGMHSLSLFCRWKMTNITPRIPHDTVHLFINNHLRGLSGLAHVKGMCRPAWSCAIVTFIDRTVTLFAISVCHHIGHNLGMAHDEPMCKCGHWKCLMHEDNPPTPKFSNCSYQAFFEYIVRNTRCMMETTHTKDIFAFERCGNGIVEREEECDCGPLLRCEKDPCCMPNCTLSYGSNCAFGLCCSKECKFLPSGQMCRKEVNLCDLPEWCNGTSHKCPDDVYVEDGIPCSQTSYCYARECNDRNKLCRDIFGPTSKSAHQICYDHINIQGTRFGHCGLHGVSYKKCDPMDVLCGRVQCDNVSKLPVLTEHNTVHLANFNNIMCWGTDFHPGLKIPDIGAVKDGIECGVDHICIRRQCQHISVLDSNCSPTSCNMRGICNNKHHCHCNYLWDPPNCASTGHGGSVDSGPPPKREQRNKICYLCLLLLIILCILVGVLVYLCVTEIYKDEEKGEGRSQSTQSFVSRHKPSASRRSSVISSRLSSIKSFRIS</sequence>
<feature type="disulfide bond" evidence="7">
    <location>
        <begin position="350"/>
        <end position="355"/>
    </location>
</feature>
<keyword evidence="10" id="KW-0732">Signal</keyword>